<proteinExistence type="predicted"/>
<comment type="caution">
    <text evidence="3">The sequence shown here is derived from an EMBL/GenBank/DDBJ whole genome shotgun (WGS) entry which is preliminary data.</text>
</comment>
<feature type="compositionally biased region" description="Low complexity" evidence="1">
    <location>
        <begin position="52"/>
        <end position="71"/>
    </location>
</feature>
<feature type="chain" id="PRO_5045085030" evidence="2">
    <location>
        <begin position="19"/>
        <end position="382"/>
    </location>
</feature>
<evidence type="ECO:0000313" key="4">
    <source>
        <dbReference type="Proteomes" id="UP000070255"/>
    </source>
</evidence>
<dbReference type="RefSeq" id="WP_060821541.1">
    <property type="nucleotide sequence ID" value="NZ_LNJQ01000001.1"/>
</dbReference>
<evidence type="ECO:0000256" key="1">
    <source>
        <dbReference type="SAM" id="MobiDB-lite"/>
    </source>
</evidence>
<dbReference type="Proteomes" id="UP000070255">
    <property type="component" value="Unassembled WGS sequence"/>
</dbReference>
<dbReference type="InterPro" id="IPR036086">
    <property type="entry name" value="ParB/Sulfiredoxin_sf"/>
</dbReference>
<keyword evidence="2" id="KW-0732">Signal</keyword>
<feature type="region of interest" description="Disordered" evidence="1">
    <location>
        <begin position="40"/>
        <end position="73"/>
    </location>
</feature>
<protein>
    <submittedName>
        <fullName evidence="3">Chromosome partitioning protein ParB</fullName>
    </submittedName>
</protein>
<evidence type="ECO:0000256" key="2">
    <source>
        <dbReference type="SAM" id="SignalP"/>
    </source>
</evidence>
<feature type="signal peptide" evidence="2">
    <location>
        <begin position="1"/>
        <end position="18"/>
    </location>
</feature>
<sequence>MPRALFRLVAATAFPLVAALAACGGDGTAPAPPIAAVDAGAAGSTRGHATQPGPSAGSPSPKAPASAPGKWKGARTGDMLDVALGELHPTQGALDYDQIYYKLGRYERQPDKKFDDFCADEGLGGLASNGYATQSTLRDAASYACATSADARERAVLNPVVIGPNGDMLYVTDGHHGLSTYYETPDGGASLHVHVVVKDNLSDYSGAAFWQQMQSRGYTRLKDGDGRPIAADQLPAGLGLKLGMQDDRYRSLVYFTRDIGYAKPAQATDYLEFYWADWLRQQPEAFSLAGYDLARAGATDPDPATADTGYLNAVWNASARMVASIDPVIDGKTGADLGRADQINGGKKYGKGEFDKLRQPITADKPGKIAYALDYKSRRGLR</sequence>
<evidence type="ECO:0000313" key="3">
    <source>
        <dbReference type="EMBL" id="KWZ42017.1"/>
    </source>
</evidence>
<dbReference type="Gene3D" id="1.10.8.10">
    <property type="entry name" value="DNA helicase RuvA subunit, C-terminal domain"/>
    <property type="match status" value="1"/>
</dbReference>
<dbReference type="Gene3D" id="3.90.1530.10">
    <property type="entry name" value="Conserved hypothetical protein from pyrococcus furiosus pfu- 392566-001, ParB domain"/>
    <property type="match status" value="1"/>
</dbReference>
<organism evidence="3 4">
    <name type="scientific">Burkholderia savannae</name>
    <dbReference type="NCBI Taxonomy" id="1637837"/>
    <lineage>
        <taxon>Bacteria</taxon>
        <taxon>Pseudomonadati</taxon>
        <taxon>Pseudomonadota</taxon>
        <taxon>Betaproteobacteria</taxon>
        <taxon>Burkholderiales</taxon>
        <taxon>Burkholderiaceae</taxon>
        <taxon>Burkholderia</taxon>
        <taxon>pseudomallei group</taxon>
    </lineage>
</organism>
<keyword evidence="4" id="KW-1185">Reference proteome</keyword>
<dbReference type="CDD" id="cd16390">
    <property type="entry name" value="ParB_N_Srx_like"/>
    <property type="match status" value="1"/>
</dbReference>
<gene>
    <name evidence="3" type="ORF">WS72_03410</name>
</gene>
<dbReference type="EMBL" id="LNJQ01000001">
    <property type="protein sequence ID" value="KWZ42017.1"/>
    <property type="molecule type" value="Genomic_DNA"/>
</dbReference>
<dbReference type="Pfam" id="PF08857">
    <property type="entry name" value="ParBc_2"/>
    <property type="match status" value="1"/>
</dbReference>
<name>A0ABR5TAJ5_9BURK</name>
<reference evidence="3 4" key="1">
    <citation type="submission" date="2015-11" db="EMBL/GenBank/DDBJ databases">
        <authorList>
            <person name="Sahl J."/>
            <person name="Wagner D."/>
            <person name="Keim P."/>
        </authorList>
    </citation>
    <scope>NUCLEOTIDE SEQUENCE [LARGE SCALE GENOMIC DNA]</scope>
    <source>
        <strain evidence="3 4">BDU18</strain>
    </source>
</reference>
<dbReference type="InterPro" id="IPR014956">
    <property type="entry name" value="ParBc_2"/>
</dbReference>
<accession>A0ABR5TAJ5</accession>
<dbReference type="SUPFAM" id="SSF110849">
    <property type="entry name" value="ParB/Sulfiredoxin"/>
    <property type="match status" value="1"/>
</dbReference>
<dbReference type="PROSITE" id="PS51257">
    <property type="entry name" value="PROKAR_LIPOPROTEIN"/>
    <property type="match status" value="1"/>
</dbReference>